<proteinExistence type="predicted"/>
<name>A0A6C0D6J9_9ZZZZ</name>
<evidence type="ECO:0000313" key="1">
    <source>
        <dbReference type="EMBL" id="QHT11930.1"/>
    </source>
</evidence>
<accession>A0A6C0D6J9</accession>
<dbReference type="EMBL" id="MN739539">
    <property type="protein sequence ID" value="QHT11930.1"/>
    <property type="molecule type" value="Genomic_DNA"/>
</dbReference>
<sequence length="34" mass="3842">MQTSSGTSLGNFVGHGQSKTIYYLHKIYSLYNVF</sequence>
<organism evidence="1">
    <name type="scientific">viral metagenome</name>
    <dbReference type="NCBI Taxonomy" id="1070528"/>
    <lineage>
        <taxon>unclassified sequences</taxon>
        <taxon>metagenomes</taxon>
        <taxon>organismal metagenomes</taxon>
    </lineage>
</organism>
<dbReference type="AlphaFoldDB" id="A0A6C0D6J9"/>
<protein>
    <submittedName>
        <fullName evidence="1">Uncharacterized protein</fullName>
    </submittedName>
</protein>
<reference evidence="1" key="1">
    <citation type="journal article" date="2020" name="Nature">
        <title>Giant virus diversity and host interactions through global metagenomics.</title>
        <authorList>
            <person name="Schulz F."/>
            <person name="Roux S."/>
            <person name="Paez-Espino D."/>
            <person name="Jungbluth S."/>
            <person name="Walsh D.A."/>
            <person name="Denef V.J."/>
            <person name="McMahon K.D."/>
            <person name="Konstantinidis K.T."/>
            <person name="Eloe-Fadrosh E.A."/>
            <person name="Kyrpides N.C."/>
            <person name="Woyke T."/>
        </authorList>
    </citation>
    <scope>NUCLEOTIDE SEQUENCE</scope>
    <source>
        <strain evidence="1">GVMAG-M-3300023174-124</strain>
    </source>
</reference>